<dbReference type="GO" id="GO:0016020">
    <property type="term" value="C:membrane"/>
    <property type="evidence" value="ECO:0007669"/>
    <property type="project" value="UniProtKB-SubCell"/>
</dbReference>
<comment type="subcellular location">
    <subcellularLocation>
        <location evidence="1">Membrane</location>
        <topology evidence="1">Multi-pass membrane protein</topology>
    </subcellularLocation>
</comment>
<feature type="chain" id="PRO_5004833645" description="Rhodopsin domain-containing protein" evidence="8">
    <location>
        <begin position="23"/>
        <end position="309"/>
    </location>
</feature>
<feature type="region of interest" description="Disordered" evidence="6">
    <location>
        <begin position="230"/>
        <end position="309"/>
    </location>
</feature>
<accession>W3WL33</accession>
<dbReference type="InterPro" id="IPR049326">
    <property type="entry name" value="Rhodopsin_dom_fungi"/>
</dbReference>
<dbReference type="RefSeq" id="XP_007841580.1">
    <property type="nucleotide sequence ID" value="XM_007843389.1"/>
</dbReference>
<reference evidence="11" key="1">
    <citation type="journal article" date="2015" name="BMC Genomics">
        <title>Genomic and transcriptomic analysis of the endophytic fungus Pestalotiopsis fici reveals its lifestyle and high potential for synthesis of natural products.</title>
        <authorList>
            <person name="Wang X."/>
            <person name="Zhang X."/>
            <person name="Liu L."/>
            <person name="Xiang M."/>
            <person name="Wang W."/>
            <person name="Sun X."/>
            <person name="Che Y."/>
            <person name="Guo L."/>
            <person name="Liu G."/>
            <person name="Guo L."/>
            <person name="Wang C."/>
            <person name="Yin W.B."/>
            <person name="Stadler M."/>
            <person name="Zhang X."/>
            <person name="Liu X."/>
        </authorList>
    </citation>
    <scope>NUCLEOTIDE SEQUENCE [LARGE SCALE GENOMIC DNA]</scope>
    <source>
        <strain evidence="11">W106-1 / CGMCC3.15140</strain>
    </source>
</reference>
<keyword evidence="4 7" id="KW-0472">Membrane</keyword>
<comment type="similarity">
    <text evidence="5">Belongs to the SAT4 family.</text>
</comment>
<protein>
    <recommendedName>
        <fullName evidence="9">Rhodopsin domain-containing protein</fullName>
    </recommendedName>
</protein>
<sequence length="309" mass="33923">MSWVCLLVQVILMQLSINLGFGRHILDMDYKNLNSITYLGASALTASIVAINASKISFAVTLIPLTSGFYRGFIWFSITTLILFAIPVTVLPWVQCRPLAKTFVDFYPGTCIDKTISLKYGIFQAAWAAFMDFSLALLPWKILWGVQMRTVEKLGVCCAMSLGFLAGATAIARSIYIIQLTTQDISYNAVQSVIWSATESAVTIIAASIPILRKFLKEKISSFGSYVGGYGSSGKSRRTAQSAGNSEARRGSVPLSRISIKPDMPKMDTQRRMSQEGTDDESSRSILHDGSLPGQAYTTREFPEDKAFA</sequence>
<feature type="domain" description="Rhodopsin" evidence="9">
    <location>
        <begin position="2"/>
        <end position="217"/>
    </location>
</feature>
<dbReference type="HOGENOM" id="CLU_028200_3_0_1"/>
<feature type="transmembrane region" description="Helical" evidence="7">
    <location>
        <begin position="72"/>
        <end position="94"/>
    </location>
</feature>
<dbReference type="OMA" id="WSISHAA"/>
<proteinExistence type="inferred from homology"/>
<feature type="compositionally biased region" description="Basic and acidic residues" evidence="6">
    <location>
        <begin position="263"/>
        <end position="274"/>
    </location>
</feature>
<evidence type="ECO:0000256" key="1">
    <source>
        <dbReference type="ARBA" id="ARBA00004141"/>
    </source>
</evidence>
<evidence type="ECO:0000256" key="6">
    <source>
        <dbReference type="SAM" id="MobiDB-lite"/>
    </source>
</evidence>
<dbReference type="KEGG" id="pfy:PFICI_14808"/>
<gene>
    <name evidence="10" type="ORF">PFICI_14808</name>
</gene>
<keyword evidence="11" id="KW-1185">Reference proteome</keyword>
<keyword evidence="2 7" id="KW-0812">Transmembrane</keyword>
<organism evidence="10 11">
    <name type="scientific">Pestalotiopsis fici (strain W106-1 / CGMCC3.15140)</name>
    <dbReference type="NCBI Taxonomy" id="1229662"/>
    <lineage>
        <taxon>Eukaryota</taxon>
        <taxon>Fungi</taxon>
        <taxon>Dikarya</taxon>
        <taxon>Ascomycota</taxon>
        <taxon>Pezizomycotina</taxon>
        <taxon>Sordariomycetes</taxon>
        <taxon>Xylariomycetidae</taxon>
        <taxon>Amphisphaeriales</taxon>
        <taxon>Sporocadaceae</taxon>
        <taxon>Pestalotiopsis</taxon>
    </lineage>
</organism>
<evidence type="ECO:0000256" key="5">
    <source>
        <dbReference type="ARBA" id="ARBA00038359"/>
    </source>
</evidence>
<keyword evidence="8" id="KW-0732">Signal</keyword>
<name>W3WL33_PESFW</name>
<evidence type="ECO:0000256" key="2">
    <source>
        <dbReference type="ARBA" id="ARBA00022692"/>
    </source>
</evidence>
<evidence type="ECO:0000256" key="7">
    <source>
        <dbReference type="SAM" id="Phobius"/>
    </source>
</evidence>
<dbReference type="GeneID" id="19279821"/>
<dbReference type="Proteomes" id="UP000030651">
    <property type="component" value="Unassembled WGS sequence"/>
</dbReference>
<dbReference type="AlphaFoldDB" id="W3WL33"/>
<dbReference type="eggNOG" id="ENOG502SHZD">
    <property type="taxonomic scope" value="Eukaryota"/>
</dbReference>
<feature type="transmembrane region" description="Helical" evidence="7">
    <location>
        <begin position="38"/>
        <end position="65"/>
    </location>
</feature>
<evidence type="ECO:0000259" key="9">
    <source>
        <dbReference type="Pfam" id="PF20684"/>
    </source>
</evidence>
<dbReference type="OrthoDB" id="5417887at2759"/>
<evidence type="ECO:0000313" key="10">
    <source>
        <dbReference type="EMBL" id="ETS73862.1"/>
    </source>
</evidence>
<evidence type="ECO:0000256" key="8">
    <source>
        <dbReference type="SAM" id="SignalP"/>
    </source>
</evidence>
<feature type="transmembrane region" description="Helical" evidence="7">
    <location>
        <begin position="122"/>
        <end position="142"/>
    </location>
</feature>
<keyword evidence="3 7" id="KW-1133">Transmembrane helix</keyword>
<dbReference type="InterPro" id="IPR052337">
    <property type="entry name" value="SAT4-like"/>
</dbReference>
<evidence type="ECO:0000313" key="11">
    <source>
        <dbReference type="Proteomes" id="UP000030651"/>
    </source>
</evidence>
<feature type="transmembrane region" description="Helical" evidence="7">
    <location>
        <begin position="154"/>
        <end position="178"/>
    </location>
</feature>
<feature type="transmembrane region" description="Helical" evidence="7">
    <location>
        <begin position="193"/>
        <end position="212"/>
    </location>
</feature>
<feature type="signal peptide" evidence="8">
    <location>
        <begin position="1"/>
        <end position="22"/>
    </location>
</feature>
<evidence type="ECO:0000256" key="3">
    <source>
        <dbReference type="ARBA" id="ARBA00022989"/>
    </source>
</evidence>
<dbReference type="InParanoid" id="W3WL33"/>
<dbReference type="Pfam" id="PF20684">
    <property type="entry name" value="Fung_rhodopsin"/>
    <property type="match status" value="1"/>
</dbReference>
<evidence type="ECO:0000256" key="4">
    <source>
        <dbReference type="ARBA" id="ARBA00023136"/>
    </source>
</evidence>
<dbReference type="PANTHER" id="PTHR33048">
    <property type="entry name" value="PTH11-LIKE INTEGRAL MEMBRANE PROTEIN (AFU_ORTHOLOGUE AFUA_5G11245)"/>
    <property type="match status" value="1"/>
</dbReference>
<dbReference type="PANTHER" id="PTHR33048:SF42">
    <property type="entry name" value="INTEGRAL MEMBRANE PROTEIN"/>
    <property type="match status" value="1"/>
</dbReference>
<dbReference type="EMBL" id="KI912121">
    <property type="protein sequence ID" value="ETS73862.1"/>
    <property type="molecule type" value="Genomic_DNA"/>
</dbReference>